<name>A0A1E5VVS0_9POAL</name>
<accession>A0A1E5VVS0</accession>
<sequence length="584" mass="63239">MSSDLGGGGGGGRRGGMERKGQAARTGAAAEILMRNSGPNVDAEAVMVEAAGEVAGVKVEGRVVVPGDAVVITDAGTDGDGSLVMVCDLSYGTEWVGMVGAEMGGDGSGENVRVPNGGGGMEGKLGVESGGHKSEEEEAAKIVEQSAYHTPQHAEAEPNKKDQFARYCLPHLDSGDIRVLDLVWGKLEDGEKSSSDEFINAVNHALEELLRGILVGMSCPCSPEELSDSGMSYLVENHGLREGVTCSTTNWAEVFKIFHPEIFLHYVKLLALFPGQGGDLLELVIACSQLTSFYQSKGCSELATFQTTSGWAENAMDAPSTKNVEEDVSSIVHSNHDKPRKGIGRPCKWKPEDGIELMEKKATSNLYNSCSYDYPGERQMAGSADELKLKGGQNRTGLHSPEVEMTDHTHDSFWSELCLHNDPIYSLKTGSTRTKPTHKRRSSLERSVPSSQQVQPATLAPKKHIQVMQRPIIHVNAKMAHEVKPTALVLVFGRPAALSSETDIIKMFRHYGPLQQTETEVRKDTNTVKVVFKKRADAERAFSVAGSYFPFGPWLQSYRLVNMPFSLGPLEASNPVTHPEANQL</sequence>
<dbReference type="OrthoDB" id="62853at2759"/>
<protein>
    <recommendedName>
        <fullName evidence="4">RRM domain-containing protein</fullName>
    </recommendedName>
</protein>
<feature type="compositionally biased region" description="Gly residues" evidence="1">
    <location>
        <begin position="1"/>
        <end position="14"/>
    </location>
</feature>
<evidence type="ECO:0000313" key="3">
    <source>
        <dbReference type="Proteomes" id="UP000095767"/>
    </source>
</evidence>
<dbReference type="InterPro" id="IPR012677">
    <property type="entry name" value="Nucleotide-bd_a/b_plait_sf"/>
</dbReference>
<dbReference type="Proteomes" id="UP000095767">
    <property type="component" value="Unassembled WGS sequence"/>
</dbReference>
<evidence type="ECO:0000313" key="2">
    <source>
        <dbReference type="EMBL" id="OEL29228.1"/>
    </source>
</evidence>
<dbReference type="InterPro" id="IPR053063">
    <property type="entry name" value="PWWP_domain_containing_PDP"/>
</dbReference>
<dbReference type="SUPFAM" id="SSF54928">
    <property type="entry name" value="RNA-binding domain, RBD"/>
    <property type="match status" value="1"/>
</dbReference>
<dbReference type="InterPro" id="IPR035979">
    <property type="entry name" value="RBD_domain_sf"/>
</dbReference>
<organism evidence="2 3">
    <name type="scientific">Dichanthelium oligosanthes</name>
    <dbReference type="NCBI Taxonomy" id="888268"/>
    <lineage>
        <taxon>Eukaryota</taxon>
        <taxon>Viridiplantae</taxon>
        <taxon>Streptophyta</taxon>
        <taxon>Embryophyta</taxon>
        <taxon>Tracheophyta</taxon>
        <taxon>Spermatophyta</taxon>
        <taxon>Magnoliopsida</taxon>
        <taxon>Liliopsida</taxon>
        <taxon>Poales</taxon>
        <taxon>Poaceae</taxon>
        <taxon>PACMAD clade</taxon>
        <taxon>Panicoideae</taxon>
        <taxon>Panicodae</taxon>
        <taxon>Paniceae</taxon>
        <taxon>Dichantheliinae</taxon>
        <taxon>Dichanthelium</taxon>
    </lineage>
</organism>
<feature type="region of interest" description="Disordered" evidence="1">
    <location>
        <begin position="1"/>
        <end position="24"/>
    </location>
</feature>
<evidence type="ECO:0000256" key="1">
    <source>
        <dbReference type="SAM" id="MobiDB-lite"/>
    </source>
</evidence>
<dbReference type="Gene3D" id="3.30.70.330">
    <property type="match status" value="1"/>
</dbReference>
<dbReference type="PANTHER" id="PTHR42851">
    <property type="entry name" value="ALDOLASE-RELATED"/>
    <property type="match status" value="1"/>
</dbReference>
<dbReference type="AlphaFoldDB" id="A0A1E5VVS0"/>
<proteinExistence type="predicted"/>
<reference evidence="2 3" key="1">
    <citation type="submission" date="2016-09" db="EMBL/GenBank/DDBJ databases">
        <title>The draft genome of Dichanthelium oligosanthes: A C3 panicoid grass species.</title>
        <authorList>
            <person name="Studer A.J."/>
            <person name="Schnable J.C."/>
            <person name="Brutnell T.P."/>
        </authorList>
    </citation>
    <scope>NUCLEOTIDE SEQUENCE [LARGE SCALE GENOMIC DNA]</scope>
    <source>
        <strain evidence="3">cv. Kellogg 1175</strain>
        <tissue evidence="2">Leaf</tissue>
    </source>
</reference>
<comment type="caution">
    <text evidence="2">The sequence shown here is derived from an EMBL/GenBank/DDBJ whole genome shotgun (WGS) entry which is preliminary data.</text>
</comment>
<dbReference type="STRING" id="888268.A0A1E5VVS0"/>
<dbReference type="EMBL" id="LWDX02028104">
    <property type="protein sequence ID" value="OEL29228.1"/>
    <property type="molecule type" value="Genomic_DNA"/>
</dbReference>
<evidence type="ECO:0008006" key="4">
    <source>
        <dbReference type="Google" id="ProtNLM"/>
    </source>
</evidence>
<feature type="region of interest" description="Disordered" evidence="1">
    <location>
        <begin position="428"/>
        <end position="459"/>
    </location>
</feature>
<dbReference type="GO" id="GO:0003676">
    <property type="term" value="F:nucleic acid binding"/>
    <property type="evidence" value="ECO:0007669"/>
    <property type="project" value="InterPro"/>
</dbReference>
<keyword evidence="3" id="KW-1185">Reference proteome</keyword>
<gene>
    <name evidence="2" type="ORF">BAE44_0009753</name>
</gene>
<dbReference type="PANTHER" id="PTHR42851:SF4">
    <property type="entry name" value="PWWP DOMAIN-CONTAINING PROTEIN"/>
    <property type="match status" value="1"/>
</dbReference>